<evidence type="ECO:0000256" key="1">
    <source>
        <dbReference type="SAM" id="Phobius"/>
    </source>
</evidence>
<dbReference type="Proteomes" id="UP000256913">
    <property type="component" value="Unassembled WGS sequence"/>
</dbReference>
<proteinExistence type="predicted"/>
<evidence type="ECO:0000313" key="3">
    <source>
        <dbReference type="Proteomes" id="UP000256913"/>
    </source>
</evidence>
<keyword evidence="3" id="KW-1185">Reference proteome</keyword>
<feature type="transmembrane region" description="Helical" evidence="1">
    <location>
        <begin position="160"/>
        <end position="180"/>
    </location>
</feature>
<feature type="transmembrane region" description="Helical" evidence="1">
    <location>
        <begin position="129"/>
        <end position="154"/>
    </location>
</feature>
<accession>A0A3D9ZNI0</accession>
<feature type="transmembrane region" description="Helical" evidence="1">
    <location>
        <begin position="72"/>
        <end position="95"/>
    </location>
</feature>
<feature type="transmembrane region" description="Helical" evidence="1">
    <location>
        <begin position="43"/>
        <end position="65"/>
    </location>
</feature>
<dbReference type="EMBL" id="QUMQ01000001">
    <property type="protein sequence ID" value="REF98926.1"/>
    <property type="molecule type" value="Genomic_DNA"/>
</dbReference>
<keyword evidence="1" id="KW-1133">Transmembrane helix</keyword>
<dbReference type="AlphaFoldDB" id="A0A3D9ZNI0"/>
<keyword evidence="1" id="KW-0812">Transmembrane</keyword>
<feature type="transmembrane region" description="Helical" evidence="1">
    <location>
        <begin position="12"/>
        <end position="31"/>
    </location>
</feature>
<feature type="transmembrane region" description="Helical" evidence="1">
    <location>
        <begin position="101"/>
        <end position="122"/>
    </location>
</feature>
<protein>
    <submittedName>
        <fullName evidence="2">Uncharacterized protein</fullName>
    </submittedName>
</protein>
<organism evidence="2 3">
    <name type="scientific">Asanoa ferruginea</name>
    <dbReference type="NCBI Taxonomy" id="53367"/>
    <lineage>
        <taxon>Bacteria</taxon>
        <taxon>Bacillati</taxon>
        <taxon>Actinomycetota</taxon>
        <taxon>Actinomycetes</taxon>
        <taxon>Micromonosporales</taxon>
        <taxon>Micromonosporaceae</taxon>
        <taxon>Asanoa</taxon>
    </lineage>
</organism>
<reference evidence="2 3" key="1">
    <citation type="submission" date="2018-08" db="EMBL/GenBank/DDBJ databases">
        <title>Sequencing the genomes of 1000 actinobacteria strains.</title>
        <authorList>
            <person name="Klenk H.-P."/>
        </authorList>
    </citation>
    <scope>NUCLEOTIDE SEQUENCE [LARGE SCALE GENOMIC DNA]</scope>
    <source>
        <strain evidence="2 3">DSM 44099</strain>
    </source>
</reference>
<keyword evidence="1" id="KW-0472">Membrane</keyword>
<dbReference type="RefSeq" id="WP_116070157.1">
    <property type="nucleotide sequence ID" value="NZ_BONB01000004.1"/>
</dbReference>
<comment type="caution">
    <text evidence="2">The sequence shown here is derived from an EMBL/GenBank/DDBJ whole genome shotgun (WGS) entry which is preliminary data.</text>
</comment>
<evidence type="ECO:0000313" key="2">
    <source>
        <dbReference type="EMBL" id="REF98926.1"/>
    </source>
</evidence>
<dbReference type="OrthoDB" id="5191833at2"/>
<sequence length="191" mass="19414">MRDLAIRQQRQTTVVLRWLVSFLGFPLGGFLADLLFGPVDGPLPAVLGGLITGAVLGAAQAWALGRNRPSPVAWIVATALGLAVGLSIGAAAVGYESTLTALAIQGVISGAAVGAAQAVLLWPRLGRLALLWPVALAASWALGWMITTSIGVLVNEQFTVFGSSGAIVVTALTAVLPLALNRAAAAQASRA</sequence>
<gene>
    <name evidence="2" type="ORF">DFJ67_4951</name>
</gene>
<name>A0A3D9ZNI0_9ACTN</name>